<dbReference type="PANTHER" id="PTHR42704">
    <property type="entry name" value="RIBULOSE BISPHOSPHATE CARBOXYLASE"/>
    <property type="match status" value="1"/>
</dbReference>
<dbReference type="GO" id="GO:0015977">
    <property type="term" value="P:carbon fixation"/>
    <property type="evidence" value="ECO:0007669"/>
    <property type="project" value="InterPro"/>
</dbReference>
<evidence type="ECO:0000313" key="2">
    <source>
        <dbReference type="EMBL" id="MBB6477535.1"/>
    </source>
</evidence>
<keyword evidence="3" id="KW-1185">Reference proteome</keyword>
<dbReference type="EC" id="4.1.1.39" evidence="2"/>
<dbReference type="Gene3D" id="3.20.20.110">
    <property type="entry name" value="Ribulose bisphosphate carboxylase, large subunit, C-terminal domain"/>
    <property type="match status" value="1"/>
</dbReference>
<gene>
    <name evidence="2" type="ORF">HNR45_000565</name>
</gene>
<dbReference type="Proteomes" id="UP000591941">
    <property type="component" value="Unassembled WGS sequence"/>
</dbReference>
<dbReference type="InterPro" id="IPR036422">
    <property type="entry name" value="RuBisCO_lsu_N_sf"/>
</dbReference>
<evidence type="ECO:0000313" key="3">
    <source>
        <dbReference type="Proteomes" id="UP000591941"/>
    </source>
</evidence>
<dbReference type="Gene3D" id="3.30.70.150">
    <property type="entry name" value="RuBisCO large subunit, N-terminal domain"/>
    <property type="match status" value="1"/>
</dbReference>
<keyword evidence="2" id="KW-0456">Lyase</keyword>
<dbReference type="RefSeq" id="WP_159823058.1">
    <property type="nucleotide sequence ID" value="NZ_CABWNB010000003.1"/>
</dbReference>
<evidence type="ECO:0000259" key="1">
    <source>
        <dbReference type="Pfam" id="PF00016"/>
    </source>
</evidence>
<dbReference type="SFLD" id="SFLDG00301">
    <property type="entry name" value="RuBisCO-like_proteins"/>
    <property type="match status" value="1"/>
</dbReference>
<dbReference type="SUPFAM" id="SSF54966">
    <property type="entry name" value="RuBisCO, large subunit, small (N-terminal) domain"/>
    <property type="match status" value="1"/>
</dbReference>
<protein>
    <submittedName>
        <fullName evidence="2">Ribulose-bisphosphate carboxylase large chain</fullName>
        <ecNumber evidence="2">4.1.1.39</ecNumber>
    </submittedName>
</protein>
<reference evidence="2 3" key="1">
    <citation type="submission" date="2020-08" db="EMBL/GenBank/DDBJ databases">
        <title>Genomic Encyclopedia of Type Strains, Phase IV (KMG-IV): sequencing the most valuable type-strain genomes for metagenomic binning, comparative biology and taxonomic classification.</title>
        <authorList>
            <person name="Goeker M."/>
        </authorList>
    </citation>
    <scope>NUCLEOTIDE SEQUENCE [LARGE SCALE GENOMIC DNA]</scope>
    <source>
        <strain evidence="2 3">DSM 21255</strain>
    </source>
</reference>
<accession>A0A841R0U6</accession>
<dbReference type="GeneID" id="93485838"/>
<dbReference type="InterPro" id="IPR036376">
    <property type="entry name" value="RuBisCO_lsu_C_sf"/>
</dbReference>
<name>A0A841R0U6_9FIRM</name>
<dbReference type="Pfam" id="PF00016">
    <property type="entry name" value="RuBisCO_large"/>
    <property type="match status" value="1"/>
</dbReference>
<dbReference type="InterPro" id="IPR033966">
    <property type="entry name" value="RuBisCO"/>
</dbReference>
<dbReference type="GO" id="GO:0000287">
    <property type="term" value="F:magnesium ion binding"/>
    <property type="evidence" value="ECO:0007669"/>
    <property type="project" value="InterPro"/>
</dbReference>
<comment type="caution">
    <text evidence="2">The sequence shown here is derived from an EMBL/GenBank/DDBJ whole genome shotgun (WGS) entry which is preliminary data.</text>
</comment>
<organism evidence="2 3">
    <name type="scientific">Negativicoccus succinicivorans</name>
    <dbReference type="NCBI Taxonomy" id="620903"/>
    <lineage>
        <taxon>Bacteria</taxon>
        <taxon>Bacillati</taxon>
        <taxon>Bacillota</taxon>
        <taxon>Negativicutes</taxon>
        <taxon>Veillonellales</taxon>
        <taxon>Veillonellaceae</taxon>
        <taxon>Negativicoccus</taxon>
    </lineage>
</organism>
<dbReference type="OrthoDB" id="9770811at2"/>
<feature type="domain" description="Ribulose bisphosphate carboxylase large subunit C-terminal" evidence="1">
    <location>
        <begin position="124"/>
        <end position="355"/>
    </location>
</feature>
<dbReference type="PANTHER" id="PTHR42704:SF17">
    <property type="entry name" value="RIBULOSE BISPHOSPHATE CARBOXYLASE LARGE CHAIN"/>
    <property type="match status" value="1"/>
</dbReference>
<proteinExistence type="predicted"/>
<dbReference type="GO" id="GO:0016984">
    <property type="term" value="F:ribulose-bisphosphate carboxylase activity"/>
    <property type="evidence" value="ECO:0007669"/>
    <property type="project" value="UniProtKB-EC"/>
</dbReference>
<dbReference type="AlphaFoldDB" id="A0A841R0U6"/>
<dbReference type="SFLD" id="SFLDS00014">
    <property type="entry name" value="RuBisCO"/>
    <property type="match status" value="1"/>
</dbReference>
<sequence>MTHLSLPRWQAAYAVTANDRAAAEQLAQNLAVEQTIEYPYELVEGTWYADEMTGRIEALEPFNETEWKVTISYPAEAVQGEILQLLNMVYGNSSLQMKTRLLDFTLSPELAAEYPGPRYGLTGLRDYWQVPAGPLVMAVLKPIGHSSREFAAMASAFARAGVAVIKDDHSLHNQKFSPFRERVTVCVDAVANANAQAGHHTAYLPNITSAGAELVERALCAQELGANGIMVAPALTGWGSVHELAKHPDFTLPIVCHPSWSGPMVRGPRPVISPFVYNGLFPRLAGADSVIVVGGGGRFGVRNDACLASRDGALCAWGNCQPLLPAIGGGMTLDAIAELSELYGDDIMYLVGGALFRESPDIKQNTRRFLAGVETIYAHAGNAR</sequence>
<dbReference type="EMBL" id="JACHHI010000002">
    <property type="protein sequence ID" value="MBB6477535.1"/>
    <property type="molecule type" value="Genomic_DNA"/>
</dbReference>
<dbReference type="SUPFAM" id="SSF51649">
    <property type="entry name" value="RuBisCo, C-terminal domain"/>
    <property type="match status" value="1"/>
</dbReference>
<dbReference type="InterPro" id="IPR000685">
    <property type="entry name" value="RuBisCO_lsu_C"/>
</dbReference>